<evidence type="ECO:0000313" key="3">
    <source>
        <dbReference type="EMBL" id="CDW81758.1"/>
    </source>
</evidence>
<dbReference type="OrthoDB" id="327225at2759"/>
<sequence>MSKLTVIEDKNADTELNYFVFETHVRKLIRDLIEPTTQKATEDRENVNEVKRIMNNVSKRVYELEYIIYKGSERNTIFDDIYNKMNQMVVETNLLNEKLKEESFKFMKRHEIMDDQLKAIEITQKTVGDQIRNFQNDIDKFYETLHETKKDLTEIIYDNKQRADADVSSINQIIIRIQTTMKINQHEFEAASGKITKLEKDKDRHKDRLEQLGKDIFELQEVKLDKQQFNMDTKKIEEQFSQIDYSLGDLNNNILGTDNYIEKYLPFKSLQLMVESMSQILDKKQVKRLTDFEQKKYKELHQGILGDDGHPNNAEKASYLKFLNSAEKGSNINHTTTNLARRESTLIRHNEELYSRGAAGQHSNPSQFQKMQSSQSIVQQNFTTGNQIKQTTIQFNSNTKLNILVENGQSQGDSKNSIESKDEQINSDLNGKQISVIEFDNERVQRIKPTGLNRNQQIHALASQDTYLSLKSPSNEHNLQQISPREGSVALRQNTSQNQIGMSLIGMNDLDPILQNKIRTYDEDFIELKQELESVKKLILDVKGLNRADIDKEFKRVRDELKQASKEILSYCEAFQTEFENEQDFRKKDKINWQLEIDNLNKEVQRINSYCVEKLFKPLNNLQDMAVLPVKNYELSTGLNTPAQQSDYIGIHNIGSARRQDVAKTAYQQHRKLLSSSQVSMTAKGSKQTNSLYQLRAETPQLFQVGAQTQSTFIKRKQSKAPFTNYHSNQSSSSNLFTNPNGSVIAGSTFASSNNQKQIQFDEMPLQYRKKLFRRDQLIMVRGYLLQQAWNMYSQSITDQNVKANNVQLTSQLFKQALKELQIDPMKAGQNRVSNKQSMNRLKDINSQYETQNHQKSVSQTGYSLGQPTNQNGNSGMAIFGLNPTNHQNRPHNDNFSPLQTPAYQDQQVQQNFANDAQKLNQNSLIAQ</sequence>
<reference evidence="3 4" key="1">
    <citation type="submission" date="2014-06" db="EMBL/GenBank/DDBJ databases">
        <authorList>
            <person name="Swart Estienne"/>
        </authorList>
    </citation>
    <scope>NUCLEOTIDE SEQUENCE [LARGE SCALE GENOMIC DNA]</scope>
    <source>
        <strain evidence="3 4">130c</strain>
    </source>
</reference>
<dbReference type="Proteomes" id="UP000039865">
    <property type="component" value="Unassembled WGS sequence"/>
</dbReference>
<keyword evidence="1" id="KW-0175">Coiled coil</keyword>
<feature type="coiled-coil region" evidence="1">
    <location>
        <begin position="188"/>
        <end position="239"/>
    </location>
</feature>
<feature type="coiled-coil region" evidence="1">
    <location>
        <begin position="518"/>
        <end position="567"/>
    </location>
</feature>
<feature type="compositionally biased region" description="Polar residues" evidence="2">
    <location>
        <begin position="851"/>
        <end position="875"/>
    </location>
</feature>
<evidence type="ECO:0000256" key="2">
    <source>
        <dbReference type="SAM" id="MobiDB-lite"/>
    </source>
</evidence>
<gene>
    <name evidence="3" type="primary">Contig10691.g11437</name>
    <name evidence="3" type="ORF">STYLEM_10782</name>
</gene>
<dbReference type="InParanoid" id="A0A078ALM3"/>
<organism evidence="3 4">
    <name type="scientific">Stylonychia lemnae</name>
    <name type="common">Ciliate</name>
    <dbReference type="NCBI Taxonomy" id="5949"/>
    <lineage>
        <taxon>Eukaryota</taxon>
        <taxon>Sar</taxon>
        <taxon>Alveolata</taxon>
        <taxon>Ciliophora</taxon>
        <taxon>Intramacronucleata</taxon>
        <taxon>Spirotrichea</taxon>
        <taxon>Stichotrichia</taxon>
        <taxon>Sporadotrichida</taxon>
        <taxon>Oxytrichidae</taxon>
        <taxon>Stylonychinae</taxon>
        <taxon>Stylonychia</taxon>
    </lineage>
</organism>
<keyword evidence="4" id="KW-1185">Reference proteome</keyword>
<dbReference type="EMBL" id="CCKQ01010251">
    <property type="protein sequence ID" value="CDW81758.1"/>
    <property type="molecule type" value="Genomic_DNA"/>
</dbReference>
<name>A0A078ALM3_STYLE</name>
<protein>
    <submittedName>
        <fullName evidence="3">Uncharacterized protein</fullName>
    </submittedName>
</protein>
<evidence type="ECO:0000313" key="4">
    <source>
        <dbReference type="Proteomes" id="UP000039865"/>
    </source>
</evidence>
<feature type="region of interest" description="Disordered" evidence="2">
    <location>
        <begin position="851"/>
        <end position="900"/>
    </location>
</feature>
<dbReference type="AlphaFoldDB" id="A0A078ALM3"/>
<proteinExistence type="predicted"/>
<evidence type="ECO:0000256" key="1">
    <source>
        <dbReference type="SAM" id="Coils"/>
    </source>
</evidence>
<accession>A0A078ALM3</accession>
<feature type="compositionally biased region" description="Polar residues" evidence="2">
    <location>
        <begin position="883"/>
        <end position="900"/>
    </location>
</feature>